<accession>A0AAW1MUS3</accession>
<feature type="non-terminal residue" evidence="1">
    <location>
        <position position="1"/>
    </location>
</feature>
<evidence type="ECO:0000313" key="2">
    <source>
        <dbReference type="Proteomes" id="UP001443914"/>
    </source>
</evidence>
<organism evidence="1 2">
    <name type="scientific">Saponaria officinalis</name>
    <name type="common">Common soapwort</name>
    <name type="synonym">Lychnis saponaria</name>
    <dbReference type="NCBI Taxonomy" id="3572"/>
    <lineage>
        <taxon>Eukaryota</taxon>
        <taxon>Viridiplantae</taxon>
        <taxon>Streptophyta</taxon>
        <taxon>Embryophyta</taxon>
        <taxon>Tracheophyta</taxon>
        <taxon>Spermatophyta</taxon>
        <taxon>Magnoliopsida</taxon>
        <taxon>eudicotyledons</taxon>
        <taxon>Gunneridae</taxon>
        <taxon>Pentapetalae</taxon>
        <taxon>Caryophyllales</taxon>
        <taxon>Caryophyllaceae</taxon>
        <taxon>Caryophylleae</taxon>
        <taxon>Saponaria</taxon>
    </lineage>
</organism>
<dbReference type="PANTHER" id="PTHR45786:SF74">
    <property type="entry name" value="ATP-DEPENDENT DNA HELICASE"/>
    <property type="match status" value="1"/>
</dbReference>
<dbReference type="EMBL" id="JBDFQZ010000002">
    <property type="protein sequence ID" value="KAK9749993.1"/>
    <property type="molecule type" value="Genomic_DNA"/>
</dbReference>
<protein>
    <submittedName>
        <fullName evidence="1">Uncharacterized protein</fullName>
    </submittedName>
</protein>
<reference evidence="1" key="1">
    <citation type="submission" date="2024-03" db="EMBL/GenBank/DDBJ databases">
        <title>WGS assembly of Saponaria officinalis var. Norfolk2.</title>
        <authorList>
            <person name="Jenkins J."/>
            <person name="Shu S."/>
            <person name="Grimwood J."/>
            <person name="Barry K."/>
            <person name="Goodstein D."/>
            <person name="Schmutz J."/>
            <person name="Leebens-Mack J."/>
            <person name="Osbourn A."/>
        </authorList>
    </citation>
    <scope>NUCLEOTIDE SEQUENCE [LARGE SCALE GENOMIC DNA]</scope>
    <source>
        <strain evidence="1">JIC</strain>
    </source>
</reference>
<dbReference type="AlphaFoldDB" id="A0AAW1MUS3"/>
<dbReference type="Proteomes" id="UP001443914">
    <property type="component" value="Unassembled WGS sequence"/>
</dbReference>
<dbReference type="PANTHER" id="PTHR45786">
    <property type="entry name" value="DNA BINDING PROTEIN-LIKE"/>
    <property type="match status" value="1"/>
</dbReference>
<evidence type="ECO:0000313" key="1">
    <source>
        <dbReference type="EMBL" id="KAK9749993.1"/>
    </source>
</evidence>
<sequence>KKDPEFAHRNRGIDTFRVQGQTYHFINDILHTPEWSRYIQLYFYDTGQELRHRPKISSELQKYVVKTLMKIMQLNPYAKFFYSLQDIRIGEENRIVIRYDPLQDQRLYNAPTASLVAAIWVEDNVSSEPLRHDIVLYACSGTTHYILYNYGCYDPLQYPLLLPYGETG</sequence>
<name>A0AAW1MUS3_SAPOF</name>
<comment type="caution">
    <text evidence="1">The sequence shown here is derived from an EMBL/GenBank/DDBJ whole genome shotgun (WGS) entry which is preliminary data.</text>
</comment>
<gene>
    <name evidence="1" type="ORF">RND81_02G164700</name>
</gene>
<keyword evidence="2" id="KW-1185">Reference proteome</keyword>
<proteinExistence type="predicted"/>